<keyword evidence="9" id="KW-0406">Ion transport</keyword>
<evidence type="ECO:0000256" key="10">
    <source>
        <dbReference type="ARBA" id="ARBA00023112"/>
    </source>
</evidence>
<evidence type="ECO:0000256" key="3">
    <source>
        <dbReference type="ARBA" id="ARBA00022426"/>
    </source>
</evidence>
<dbReference type="KEGG" id="pacs:FAZ98_29310"/>
<keyword evidence="5" id="KW-1003">Cell membrane</keyword>
<sequence length="381" mass="39250">MLSFVRVSLWAVLALCVTVLAATVALPAHAAPAVDVFGQPLHAASAAAARDDAGASAADSGSGSAPESVAAPAPHRAMLLPEFARGWLATALIWQGRLNARIADAAQQLHRDPAPATWLTLIAVAFAYGVLHAVGPGHGKLVAGTYLGSRTTRVAQAIGLAGWSAAVQAMSAIVLVFAAAWFARAGMTNVLSNAASLDVVSYLLLCAAGLFTLYTTFTRRDCCVDPRTLKLVPEERDAAPEQPAYLGAKLRVHTRAARGTFTARQSKFAVVAQILATGFASGIRPCVGSIFVLVAAVAAHAPWVGIAATFAIAAGVAVTVSLFGLGAMGVNRFVMGRGIRLRARLQATQRAVAIVGALAIVLFGAVQTTLILTGYVQPALT</sequence>
<dbReference type="PANTHER" id="PTHR40659">
    <property type="entry name" value="NICKEL/COBALT EFFLUX SYSTEM RCNA"/>
    <property type="match status" value="1"/>
</dbReference>
<comment type="function">
    <text evidence="1">Efflux system for nickel and cobalt.</text>
</comment>
<feature type="transmembrane region" description="Helical" evidence="13">
    <location>
        <begin position="154"/>
        <end position="179"/>
    </location>
</feature>
<dbReference type="EMBL" id="CP046916">
    <property type="protein sequence ID" value="QGZ65930.1"/>
    <property type="molecule type" value="Genomic_DNA"/>
</dbReference>
<keyword evidence="16" id="KW-1185">Reference proteome</keyword>
<protein>
    <recommendedName>
        <fullName evidence="13">Nickel/cobalt efflux system</fullName>
    </recommendedName>
</protein>
<evidence type="ECO:0000256" key="14">
    <source>
        <dbReference type="SAM" id="SignalP"/>
    </source>
</evidence>
<dbReference type="PANTHER" id="PTHR40659:SF1">
    <property type="entry name" value="NICKEL_COBALT EFFLUX SYSTEM RCNA"/>
    <property type="match status" value="1"/>
</dbReference>
<evidence type="ECO:0000256" key="5">
    <source>
        <dbReference type="ARBA" id="ARBA00022475"/>
    </source>
</evidence>
<keyword evidence="3" id="KW-0171">Cobalt transport</keyword>
<evidence type="ECO:0000313" key="16">
    <source>
        <dbReference type="Proteomes" id="UP000433577"/>
    </source>
</evidence>
<keyword evidence="14" id="KW-0732">Signal</keyword>
<evidence type="ECO:0000256" key="9">
    <source>
        <dbReference type="ARBA" id="ARBA00023065"/>
    </source>
</evidence>
<keyword evidence="7 13" id="KW-0812">Transmembrane</keyword>
<evidence type="ECO:0000256" key="4">
    <source>
        <dbReference type="ARBA" id="ARBA00022448"/>
    </source>
</evidence>
<feature type="transmembrane region" description="Helical" evidence="13">
    <location>
        <begin position="116"/>
        <end position="134"/>
    </location>
</feature>
<evidence type="ECO:0000256" key="6">
    <source>
        <dbReference type="ARBA" id="ARBA00022596"/>
    </source>
</evidence>
<gene>
    <name evidence="15" type="ORF">FAZ98_29310</name>
</gene>
<name>A0A7Z2JK05_9BURK</name>
<reference evidence="15 16" key="1">
    <citation type="submission" date="2019-12" db="EMBL/GenBank/DDBJ databases">
        <title>Paraburkholderia acidiphila 7Q-K02 sp. nov and Paraburkholderia acidisoli DHF22 sp. nov., two strains isolated from forest soil.</title>
        <authorList>
            <person name="Gao Z."/>
            <person name="Qiu L."/>
        </authorList>
    </citation>
    <scope>NUCLEOTIDE SEQUENCE [LARGE SCALE GENOMIC DNA]</scope>
    <source>
        <strain evidence="15 16">DHF22</strain>
    </source>
</reference>
<comment type="subcellular location">
    <subcellularLocation>
        <location evidence="2 13">Cell membrane</location>
        <topology evidence="2 13">Multi-pass membrane protein</topology>
    </subcellularLocation>
</comment>
<dbReference type="Pfam" id="PF03824">
    <property type="entry name" value="NicO"/>
    <property type="match status" value="1"/>
</dbReference>
<evidence type="ECO:0000256" key="7">
    <source>
        <dbReference type="ARBA" id="ARBA00022692"/>
    </source>
</evidence>
<feature type="signal peptide" evidence="14">
    <location>
        <begin position="1"/>
        <end position="30"/>
    </location>
</feature>
<evidence type="ECO:0000256" key="8">
    <source>
        <dbReference type="ARBA" id="ARBA00022989"/>
    </source>
</evidence>
<keyword evidence="8 13" id="KW-1133">Transmembrane helix</keyword>
<organism evidence="15 16">
    <name type="scientific">Paraburkholderia acidisoli</name>
    <dbReference type="NCBI Taxonomy" id="2571748"/>
    <lineage>
        <taxon>Bacteria</taxon>
        <taxon>Pseudomonadati</taxon>
        <taxon>Pseudomonadota</taxon>
        <taxon>Betaproteobacteria</taxon>
        <taxon>Burkholderiales</taxon>
        <taxon>Burkholderiaceae</taxon>
        <taxon>Paraburkholderia</taxon>
    </lineage>
</organism>
<dbReference type="AlphaFoldDB" id="A0A7Z2JK05"/>
<dbReference type="GO" id="GO:0005886">
    <property type="term" value="C:plasma membrane"/>
    <property type="evidence" value="ECO:0007669"/>
    <property type="project" value="UniProtKB-SubCell"/>
</dbReference>
<evidence type="ECO:0000256" key="1">
    <source>
        <dbReference type="ARBA" id="ARBA00002510"/>
    </source>
</evidence>
<keyword evidence="10" id="KW-0921">Nickel transport</keyword>
<keyword evidence="11 13" id="KW-0472">Membrane</keyword>
<evidence type="ECO:0000256" key="12">
    <source>
        <dbReference type="ARBA" id="ARBA00023285"/>
    </source>
</evidence>
<dbReference type="GO" id="GO:0010045">
    <property type="term" value="P:response to nickel cation"/>
    <property type="evidence" value="ECO:0007669"/>
    <property type="project" value="TreeGrafter"/>
</dbReference>
<feature type="chain" id="PRO_5031107637" description="Nickel/cobalt efflux system" evidence="14">
    <location>
        <begin position="31"/>
        <end position="381"/>
    </location>
</feature>
<keyword evidence="4 13" id="KW-0813">Transport</keyword>
<feature type="transmembrane region" description="Helical" evidence="13">
    <location>
        <begin position="268"/>
        <end position="297"/>
    </location>
</feature>
<dbReference type="OrthoDB" id="8617493at2"/>
<dbReference type="Proteomes" id="UP000433577">
    <property type="component" value="Chromosome 4"/>
</dbReference>
<feature type="transmembrane region" description="Helical" evidence="13">
    <location>
        <begin position="199"/>
        <end position="217"/>
    </location>
</feature>
<evidence type="ECO:0000256" key="2">
    <source>
        <dbReference type="ARBA" id="ARBA00004651"/>
    </source>
</evidence>
<dbReference type="GO" id="GO:0006824">
    <property type="term" value="P:cobalt ion transport"/>
    <property type="evidence" value="ECO:0007669"/>
    <property type="project" value="UniProtKB-KW"/>
</dbReference>
<evidence type="ECO:0000256" key="11">
    <source>
        <dbReference type="ARBA" id="ARBA00023136"/>
    </source>
</evidence>
<evidence type="ECO:0000313" key="15">
    <source>
        <dbReference type="EMBL" id="QGZ65930.1"/>
    </source>
</evidence>
<dbReference type="InterPro" id="IPR051224">
    <property type="entry name" value="NiCoT_RcnA"/>
</dbReference>
<comment type="similarity">
    <text evidence="13">Belongs to the NiCoT transporter (TC 2.A.52) family.</text>
</comment>
<proteinExistence type="inferred from homology"/>
<keyword evidence="12" id="KW-0170">Cobalt</keyword>
<dbReference type="GO" id="GO:0046583">
    <property type="term" value="F:monoatomic cation efflux transmembrane transporter activity"/>
    <property type="evidence" value="ECO:0007669"/>
    <property type="project" value="TreeGrafter"/>
</dbReference>
<feature type="transmembrane region" description="Helical" evidence="13">
    <location>
        <begin position="351"/>
        <end position="376"/>
    </location>
</feature>
<dbReference type="RefSeq" id="WP_158956880.1">
    <property type="nucleotide sequence ID" value="NZ_CP046916.1"/>
</dbReference>
<feature type="transmembrane region" description="Helical" evidence="13">
    <location>
        <begin position="303"/>
        <end position="330"/>
    </location>
</feature>
<keyword evidence="6" id="KW-0533">Nickel</keyword>
<dbReference type="GO" id="GO:0032025">
    <property type="term" value="P:response to cobalt ion"/>
    <property type="evidence" value="ECO:0007669"/>
    <property type="project" value="TreeGrafter"/>
</dbReference>
<dbReference type="InterPro" id="IPR011541">
    <property type="entry name" value="Ni/Co_transpt_high_affinity"/>
</dbReference>
<evidence type="ECO:0000256" key="13">
    <source>
        <dbReference type="RuleBase" id="RU362101"/>
    </source>
</evidence>
<dbReference type="GO" id="GO:0015099">
    <property type="term" value="F:nickel cation transmembrane transporter activity"/>
    <property type="evidence" value="ECO:0007669"/>
    <property type="project" value="UniProtKB-UniRule"/>
</dbReference>
<accession>A0A7Z2JK05</accession>